<dbReference type="InterPro" id="IPR039163">
    <property type="entry name" value="EMC7"/>
</dbReference>
<evidence type="ECO:0000313" key="14">
    <source>
        <dbReference type="Proteomes" id="UP000829720"/>
    </source>
</evidence>
<evidence type="ECO:0000313" key="13">
    <source>
        <dbReference type="EMBL" id="KAI1895466.1"/>
    </source>
</evidence>
<dbReference type="SMART" id="SM00186">
    <property type="entry name" value="FBG"/>
    <property type="match status" value="1"/>
</dbReference>
<comment type="subunit">
    <text evidence="3">Component of the ER membrane protein complex (EMC).</text>
</comment>
<dbReference type="PANTHER" id="PTHR13605:SF4">
    <property type="entry name" value="ER MEMBRANE PROTEIN COMPLEX SUBUNIT 7"/>
    <property type="match status" value="1"/>
</dbReference>
<dbReference type="PROSITE" id="PS51406">
    <property type="entry name" value="FIBRINOGEN_C_2"/>
    <property type="match status" value="1"/>
</dbReference>
<evidence type="ECO:0000256" key="6">
    <source>
        <dbReference type="ARBA" id="ARBA00022989"/>
    </source>
</evidence>
<dbReference type="OrthoDB" id="6345539at2759"/>
<proteinExistence type="inferred from homology"/>
<dbReference type="SUPFAM" id="SSF56496">
    <property type="entry name" value="Fibrinogen C-terminal domain-like"/>
    <property type="match status" value="1"/>
</dbReference>
<evidence type="ECO:0000256" key="5">
    <source>
        <dbReference type="ARBA" id="ARBA00022729"/>
    </source>
</evidence>
<dbReference type="SUPFAM" id="SSF49452">
    <property type="entry name" value="Starch-binding domain-like"/>
    <property type="match status" value="1"/>
</dbReference>
<keyword evidence="7 10" id="KW-0472">Membrane</keyword>
<sequence>MLSEWSITRTWLILCGLFAMSCTYSDMEAGPGSATTNGDKFRIEGRAVVPGIKTQDWISTARVLVEGEEHVGFLKTDGSFAVNDVPSGSYVVEIVSPSYRFEPVRVDITSKGKMRARIVNNIKTSEVVRQPYPLQMRSTGPHSYFIKRDTWGWSDFLMNPMVMMMVLPLLIIVLLPKVVNTNDPEMRREMEQSMNMLNPNHELPDVSEFMTKLFSSKSSGKAGSGSKGCKSGTLKRSCSQSTARVGALLQLSVHSISNSLQEKQESIDTWCNMENSGFWLGTLLLSIFCVIGMHAKLPSAENIHILSPEEFKLVINVENEVFPGDCYEIWQSSGGHARDGVYLIQPAGSVIMAYCSMQEGGWTVVQHITVNSSVDFDRSWTEYKLGFGTLTGDHWLGNEYLHQLTSRPGHYKLGVKLVDKDAITKFGEYNPVLVENEEAQYRLRLGLFQGTAVDALSLDTENYLHDNQKFTTKDRDNDNYFQNCAKLEFQGVPGGGWWYDACAGANLNRRNVIYWQKDCNKEHLCKYAWMMVKPSDLERVIYTGGCQKDEL</sequence>
<gene>
    <name evidence="13" type="ORF">AGOR_G00106560</name>
</gene>
<dbReference type="InterPro" id="IPR002181">
    <property type="entry name" value="Fibrinogen_a/b/g_C_dom"/>
</dbReference>
<keyword evidence="6 10" id="KW-1133">Transmembrane helix</keyword>
<protein>
    <recommendedName>
        <fullName evidence="8">Endoplasmic reticulum membrane protein complex subunit 7</fullName>
    </recommendedName>
    <alternativeName>
        <fullName evidence="9">ER membrane protein complex subunit 7</fullName>
    </alternativeName>
</protein>
<accession>A0A8T3DH64</accession>
<feature type="transmembrane region" description="Helical" evidence="10">
    <location>
        <begin position="161"/>
        <end position="179"/>
    </location>
</feature>
<dbReference type="InterPro" id="IPR013784">
    <property type="entry name" value="Carb-bd-like_fold"/>
</dbReference>
<feature type="signal peptide" evidence="11">
    <location>
        <begin position="1"/>
        <end position="23"/>
    </location>
</feature>
<evidence type="ECO:0000256" key="4">
    <source>
        <dbReference type="ARBA" id="ARBA00022692"/>
    </source>
</evidence>
<dbReference type="Proteomes" id="UP000829720">
    <property type="component" value="Unassembled WGS sequence"/>
</dbReference>
<organism evidence="13 14">
    <name type="scientific">Albula goreensis</name>
    <dbReference type="NCBI Taxonomy" id="1534307"/>
    <lineage>
        <taxon>Eukaryota</taxon>
        <taxon>Metazoa</taxon>
        <taxon>Chordata</taxon>
        <taxon>Craniata</taxon>
        <taxon>Vertebrata</taxon>
        <taxon>Euteleostomi</taxon>
        <taxon>Actinopterygii</taxon>
        <taxon>Neopterygii</taxon>
        <taxon>Teleostei</taxon>
        <taxon>Albuliformes</taxon>
        <taxon>Albulidae</taxon>
        <taxon>Albula</taxon>
    </lineage>
</organism>
<dbReference type="CDD" id="cd00087">
    <property type="entry name" value="FReD"/>
    <property type="match status" value="1"/>
</dbReference>
<feature type="chain" id="PRO_5035851686" description="Endoplasmic reticulum membrane protein complex subunit 7" evidence="11">
    <location>
        <begin position="24"/>
        <end position="551"/>
    </location>
</feature>
<dbReference type="Gene3D" id="3.90.215.10">
    <property type="entry name" value="Gamma Fibrinogen, chain A, domain 1"/>
    <property type="match status" value="1"/>
</dbReference>
<evidence type="ECO:0000259" key="12">
    <source>
        <dbReference type="PROSITE" id="PS51406"/>
    </source>
</evidence>
<dbReference type="GO" id="GO:0072546">
    <property type="term" value="C:EMC complex"/>
    <property type="evidence" value="ECO:0007669"/>
    <property type="project" value="TreeGrafter"/>
</dbReference>
<feature type="transmembrane region" description="Helical" evidence="10">
    <location>
        <begin position="277"/>
        <end position="295"/>
    </location>
</feature>
<evidence type="ECO:0000256" key="8">
    <source>
        <dbReference type="ARBA" id="ARBA00044526"/>
    </source>
</evidence>
<evidence type="ECO:0000256" key="10">
    <source>
        <dbReference type="SAM" id="Phobius"/>
    </source>
</evidence>
<evidence type="ECO:0000256" key="2">
    <source>
        <dbReference type="ARBA" id="ARBA00008880"/>
    </source>
</evidence>
<evidence type="ECO:0000256" key="1">
    <source>
        <dbReference type="ARBA" id="ARBA00004167"/>
    </source>
</evidence>
<dbReference type="GO" id="GO:0030246">
    <property type="term" value="F:carbohydrate binding"/>
    <property type="evidence" value="ECO:0007669"/>
    <property type="project" value="InterPro"/>
</dbReference>
<evidence type="ECO:0000256" key="11">
    <source>
        <dbReference type="SAM" id="SignalP"/>
    </source>
</evidence>
<dbReference type="Pfam" id="PF09430">
    <property type="entry name" value="EMC7_beta-sandw"/>
    <property type="match status" value="1"/>
</dbReference>
<keyword evidence="14" id="KW-1185">Reference proteome</keyword>
<evidence type="ECO:0000256" key="7">
    <source>
        <dbReference type="ARBA" id="ARBA00023136"/>
    </source>
</evidence>
<dbReference type="InterPro" id="IPR019008">
    <property type="entry name" value="Beta_sandwich_EMC7"/>
</dbReference>
<evidence type="ECO:0000256" key="3">
    <source>
        <dbReference type="ARBA" id="ARBA00011276"/>
    </source>
</evidence>
<dbReference type="Pfam" id="PF00147">
    <property type="entry name" value="Fibrinogen_C"/>
    <property type="match status" value="1"/>
</dbReference>
<dbReference type="EMBL" id="JAERUA010000009">
    <property type="protein sequence ID" value="KAI1895466.1"/>
    <property type="molecule type" value="Genomic_DNA"/>
</dbReference>
<comment type="similarity">
    <text evidence="2">Belongs to the EMC7 family.</text>
</comment>
<comment type="subcellular location">
    <subcellularLocation>
        <location evidence="1">Membrane</location>
        <topology evidence="1">Single-pass membrane protein</topology>
    </subcellularLocation>
</comment>
<name>A0A8T3DH64_9TELE</name>
<comment type="caution">
    <text evidence="13">The sequence shown here is derived from an EMBL/GenBank/DDBJ whole genome shotgun (WGS) entry which is preliminary data.</text>
</comment>
<keyword evidence="4 10" id="KW-0812">Transmembrane</keyword>
<feature type="domain" description="Fibrinogen C-terminal" evidence="12">
    <location>
        <begin position="317"/>
        <end position="536"/>
    </location>
</feature>
<reference evidence="13" key="1">
    <citation type="submission" date="2021-01" db="EMBL/GenBank/DDBJ databases">
        <authorList>
            <person name="Zahm M."/>
            <person name="Roques C."/>
            <person name="Cabau C."/>
            <person name="Klopp C."/>
            <person name="Donnadieu C."/>
            <person name="Jouanno E."/>
            <person name="Lampietro C."/>
            <person name="Louis A."/>
            <person name="Herpin A."/>
            <person name="Echchiki A."/>
            <person name="Berthelot C."/>
            <person name="Parey E."/>
            <person name="Roest-Crollius H."/>
            <person name="Braasch I."/>
            <person name="Postlethwait J."/>
            <person name="Bobe J."/>
            <person name="Montfort J."/>
            <person name="Bouchez O."/>
            <person name="Begum T."/>
            <person name="Mejri S."/>
            <person name="Adams A."/>
            <person name="Chen W.-J."/>
            <person name="Guiguen Y."/>
        </authorList>
    </citation>
    <scope>NUCLEOTIDE SEQUENCE</scope>
    <source>
        <tissue evidence="13">Blood</tissue>
    </source>
</reference>
<dbReference type="InterPro" id="IPR014716">
    <property type="entry name" value="Fibrinogen_a/b/g_C_1"/>
</dbReference>
<dbReference type="InterPro" id="IPR036056">
    <property type="entry name" value="Fibrinogen-like_C"/>
</dbReference>
<evidence type="ECO:0000256" key="9">
    <source>
        <dbReference type="ARBA" id="ARBA00044558"/>
    </source>
</evidence>
<keyword evidence="5 11" id="KW-0732">Signal</keyword>
<dbReference type="PANTHER" id="PTHR13605">
    <property type="entry name" value="ER MEMBRANE PROTEIN COMPLEX SUBUNIT 7"/>
    <property type="match status" value="1"/>
</dbReference>
<dbReference type="AlphaFoldDB" id="A0A8T3DH64"/>